<dbReference type="InterPro" id="IPR039609">
    <property type="entry name" value="VQ_15/22"/>
</dbReference>
<feature type="compositionally biased region" description="Basic residues" evidence="1">
    <location>
        <begin position="34"/>
        <end position="43"/>
    </location>
</feature>
<name>A0A5A7QQH9_STRAF</name>
<feature type="compositionally biased region" description="Polar residues" evidence="1">
    <location>
        <begin position="233"/>
        <end position="244"/>
    </location>
</feature>
<sequence length="288" mass="30699">MPSFQTPPPPPHPPAGSDTAAPTTAAAPPPAARNPRKRSRASRRAPTTVLTTDTTNFRAMVQEFTGIPAPPFAGPSFPRPSRLDTLLGSRSALDAAATPYLRRPFSHRGPTPPPFFLPTSATTNNNNNLLLSINNNTENNDNNNNQSQNQLFTSLLQTNPSKFVFSGAATSSSKPAFHFQQDDIKNGPGLDAFGLGVGHGGLNDLPSLVSSDRAAARNDGDQDEENAAKWRRNNSSSDANQGYNQARMKPVNGGFDFSGPNSSGPDNNIPTSRVGDQGMVESWIFSSE</sequence>
<feature type="domain" description="VQ" evidence="2">
    <location>
        <begin position="44"/>
        <end position="71"/>
    </location>
</feature>
<accession>A0A5A7QQH9</accession>
<feature type="compositionally biased region" description="Pro residues" evidence="1">
    <location>
        <begin position="1"/>
        <end position="14"/>
    </location>
</feature>
<dbReference type="OrthoDB" id="780193at2759"/>
<protein>
    <submittedName>
        <fullName evidence="3">VQ motif-containing family protein</fullName>
    </submittedName>
</protein>
<evidence type="ECO:0000259" key="2">
    <source>
        <dbReference type="Pfam" id="PF05678"/>
    </source>
</evidence>
<keyword evidence="4" id="KW-1185">Reference proteome</keyword>
<feature type="region of interest" description="Disordered" evidence="1">
    <location>
        <begin position="213"/>
        <end position="277"/>
    </location>
</feature>
<comment type="caution">
    <text evidence="3">The sequence shown here is derived from an EMBL/GenBank/DDBJ whole genome shotgun (WGS) entry which is preliminary data.</text>
</comment>
<proteinExistence type="predicted"/>
<dbReference type="Proteomes" id="UP000325081">
    <property type="component" value="Unassembled WGS sequence"/>
</dbReference>
<evidence type="ECO:0000313" key="4">
    <source>
        <dbReference type="Proteomes" id="UP000325081"/>
    </source>
</evidence>
<dbReference type="PANTHER" id="PTHR33179:SF4">
    <property type="entry name" value="VQ MOTIF-CONTAINING PROTEIN"/>
    <property type="match status" value="1"/>
</dbReference>
<dbReference type="InterPro" id="IPR008889">
    <property type="entry name" value="VQ"/>
</dbReference>
<evidence type="ECO:0000256" key="1">
    <source>
        <dbReference type="SAM" id="MobiDB-lite"/>
    </source>
</evidence>
<feature type="compositionally biased region" description="Low complexity" evidence="1">
    <location>
        <begin position="15"/>
        <end position="26"/>
    </location>
</feature>
<organism evidence="3 4">
    <name type="scientific">Striga asiatica</name>
    <name type="common">Asiatic witchweed</name>
    <name type="synonym">Buchnera asiatica</name>
    <dbReference type="NCBI Taxonomy" id="4170"/>
    <lineage>
        <taxon>Eukaryota</taxon>
        <taxon>Viridiplantae</taxon>
        <taxon>Streptophyta</taxon>
        <taxon>Embryophyta</taxon>
        <taxon>Tracheophyta</taxon>
        <taxon>Spermatophyta</taxon>
        <taxon>Magnoliopsida</taxon>
        <taxon>eudicotyledons</taxon>
        <taxon>Gunneridae</taxon>
        <taxon>Pentapetalae</taxon>
        <taxon>asterids</taxon>
        <taxon>lamiids</taxon>
        <taxon>Lamiales</taxon>
        <taxon>Orobanchaceae</taxon>
        <taxon>Buchnereae</taxon>
        <taxon>Striga</taxon>
    </lineage>
</organism>
<dbReference type="PANTHER" id="PTHR33179">
    <property type="entry name" value="VQ MOTIF-CONTAINING PROTEIN"/>
    <property type="match status" value="1"/>
</dbReference>
<dbReference type="Pfam" id="PF05678">
    <property type="entry name" value="VQ"/>
    <property type="match status" value="1"/>
</dbReference>
<feature type="compositionally biased region" description="Polar residues" evidence="1">
    <location>
        <begin position="259"/>
        <end position="271"/>
    </location>
</feature>
<evidence type="ECO:0000313" key="3">
    <source>
        <dbReference type="EMBL" id="GER47615.1"/>
    </source>
</evidence>
<feature type="region of interest" description="Disordered" evidence="1">
    <location>
        <begin position="1"/>
        <end position="52"/>
    </location>
</feature>
<gene>
    <name evidence="3" type="ORF">STAS_24725</name>
</gene>
<dbReference type="AlphaFoldDB" id="A0A5A7QQH9"/>
<dbReference type="EMBL" id="BKCP01007959">
    <property type="protein sequence ID" value="GER47615.1"/>
    <property type="molecule type" value="Genomic_DNA"/>
</dbReference>
<reference evidence="4" key="1">
    <citation type="journal article" date="2019" name="Curr. Biol.">
        <title>Genome Sequence of Striga asiatica Provides Insight into the Evolution of Plant Parasitism.</title>
        <authorList>
            <person name="Yoshida S."/>
            <person name="Kim S."/>
            <person name="Wafula E.K."/>
            <person name="Tanskanen J."/>
            <person name="Kim Y.M."/>
            <person name="Honaas L."/>
            <person name="Yang Z."/>
            <person name="Spallek T."/>
            <person name="Conn C.E."/>
            <person name="Ichihashi Y."/>
            <person name="Cheong K."/>
            <person name="Cui S."/>
            <person name="Der J.P."/>
            <person name="Gundlach H."/>
            <person name="Jiao Y."/>
            <person name="Hori C."/>
            <person name="Ishida J.K."/>
            <person name="Kasahara H."/>
            <person name="Kiba T."/>
            <person name="Kim M.S."/>
            <person name="Koo N."/>
            <person name="Laohavisit A."/>
            <person name="Lee Y.H."/>
            <person name="Lumba S."/>
            <person name="McCourt P."/>
            <person name="Mortimer J.C."/>
            <person name="Mutuku J.M."/>
            <person name="Nomura T."/>
            <person name="Sasaki-Sekimoto Y."/>
            <person name="Seto Y."/>
            <person name="Wang Y."/>
            <person name="Wakatake T."/>
            <person name="Sakakibara H."/>
            <person name="Demura T."/>
            <person name="Yamaguchi S."/>
            <person name="Yoneyama K."/>
            <person name="Manabe R.I."/>
            <person name="Nelson D.C."/>
            <person name="Schulman A.H."/>
            <person name="Timko M.P."/>
            <person name="dePamphilis C.W."/>
            <person name="Choi D."/>
            <person name="Shirasu K."/>
        </authorList>
    </citation>
    <scope>NUCLEOTIDE SEQUENCE [LARGE SCALE GENOMIC DNA]</scope>
    <source>
        <strain evidence="4">cv. UVA1</strain>
    </source>
</reference>